<feature type="compositionally biased region" description="Low complexity" evidence="1">
    <location>
        <begin position="104"/>
        <end position="115"/>
    </location>
</feature>
<feature type="region of interest" description="Disordered" evidence="1">
    <location>
        <begin position="100"/>
        <end position="138"/>
    </location>
</feature>
<evidence type="ECO:0008006" key="4">
    <source>
        <dbReference type="Google" id="ProtNLM"/>
    </source>
</evidence>
<dbReference type="InterPro" id="IPR036971">
    <property type="entry name" value="PDEase_catalytic_dom_sf"/>
</dbReference>
<accession>A0ABN9XZK8</accession>
<feature type="compositionally biased region" description="Basic and acidic residues" evidence="1">
    <location>
        <begin position="116"/>
        <end position="137"/>
    </location>
</feature>
<proteinExistence type="predicted"/>
<keyword evidence="3" id="KW-1185">Reference proteome</keyword>
<gene>
    <name evidence="2" type="ORF">PCOR1329_LOCUS80847</name>
</gene>
<feature type="non-terminal residue" evidence="2">
    <location>
        <position position="1"/>
    </location>
</feature>
<protein>
    <recommendedName>
        <fullName evidence="4">PDEase domain-containing protein</fullName>
    </recommendedName>
</protein>
<dbReference type="Proteomes" id="UP001189429">
    <property type="component" value="Unassembled WGS sequence"/>
</dbReference>
<organism evidence="2 3">
    <name type="scientific">Prorocentrum cordatum</name>
    <dbReference type="NCBI Taxonomy" id="2364126"/>
    <lineage>
        <taxon>Eukaryota</taxon>
        <taxon>Sar</taxon>
        <taxon>Alveolata</taxon>
        <taxon>Dinophyceae</taxon>
        <taxon>Prorocentrales</taxon>
        <taxon>Prorocentraceae</taxon>
        <taxon>Prorocentrum</taxon>
    </lineage>
</organism>
<dbReference type="EMBL" id="CAUYUJ010021496">
    <property type="protein sequence ID" value="CAK0904980.1"/>
    <property type="molecule type" value="Genomic_DNA"/>
</dbReference>
<reference evidence="2" key="1">
    <citation type="submission" date="2023-10" db="EMBL/GenBank/DDBJ databases">
        <authorList>
            <person name="Chen Y."/>
            <person name="Shah S."/>
            <person name="Dougan E. K."/>
            <person name="Thang M."/>
            <person name="Chan C."/>
        </authorList>
    </citation>
    <scope>NUCLEOTIDE SEQUENCE [LARGE SCALE GENOMIC DNA]</scope>
</reference>
<dbReference type="Gene3D" id="1.10.1300.10">
    <property type="entry name" value="3'5'-cyclic nucleotide phosphodiesterase, catalytic domain"/>
    <property type="match status" value="1"/>
</dbReference>
<evidence type="ECO:0000313" key="3">
    <source>
        <dbReference type="Proteomes" id="UP001189429"/>
    </source>
</evidence>
<evidence type="ECO:0000256" key="1">
    <source>
        <dbReference type="SAM" id="MobiDB-lite"/>
    </source>
</evidence>
<comment type="caution">
    <text evidence="2">The sequence shown here is derived from an EMBL/GenBank/DDBJ whole genome shotgun (WGS) entry which is preliminary data.</text>
</comment>
<evidence type="ECO:0000313" key="2">
    <source>
        <dbReference type="EMBL" id="CAK0904980.1"/>
    </source>
</evidence>
<sequence length="266" mass="29440">RLASLSNHCPFQIHGSGTSVDETMMQFLQSNYVADHVQSSAKCVTMKSGENGRLAPRRSWPSASAMFDPAARHSRPGRHAQRTETEKSWFDYMVLDAAQRPDARSPSSSSSSSADEGFHDPSRGKQPKLEHSPREESAEVAIAHTASMTKTGEAGCGSESVCNSDPRGDSARLKELAFRMPSWNFDIFEVEQLTPRPLSFIGFVCLDAYSKLVQFEKPKLLEFLNDVEGGYRKVPEFQFAGGSSLVNRRRMSLFLSPSQCARHATT</sequence>
<name>A0ABN9XZK8_9DINO</name>